<reference evidence="3 4" key="1">
    <citation type="submission" date="2023-08" db="EMBL/GenBank/DDBJ databases">
        <title>Black Yeasts Isolated from many extreme environments.</title>
        <authorList>
            <person name="Coleine C."/>
            <person name="Stajich J.E."/>
            <person name="Selbmann L."/>
        </authorList>
    </citation>
    <scope>NUCLEOTIDE SEQUENCE [LARGE SCALE GENOMIC DNA]</scope>
    <source>
        <strain evidence="3 4">CCFEE 6328</strain>
    </source>
</reference>
<gene>
    <name evidence="3" type="ORF">LTR69_004608</name>
</gene>
<keyword evidence="4" id="KW-1185">Reference proteome</keyword>
<evidence type="ECO:0000256" key="1">
    <source>
        <dbReference type="SAM" id="Coils"/>
    </source>
</evidence>
<evidence type="ECO:0000313" key="4">
    <source>
        <dbReference type="Proteomes" id="UP001345691"/>
    </source>
</evidence>
<dbReference type="Proteomes" id="UP001345691">
    <property type="component" value="Unassembled WGS sequence"/>
</dbReference>
<evidence type="ECO:0000313" key="3">
    <source>
        <dbReference type="EMBL" id="KAK5062250.1"/>
    </source>
</evidence>
<name>A0ABR0JEI3_9EURO</name>
<protein>
    <submittedName>
        <fullName evidence="3">Uncharacterized protein</fullName>
    </submittedName>
</protein>
<keyword evidence="1" id="KW-0175">Coiled coil</keyword>
<feature type="region of interest" description="Disordered" evidence="2">
    <location>
        <begin position="38"/>
        <end position="64"/>
    </location>
</feature>
<feature type="region of interest" description="Disordered" evidence="2">
    <location>
        <begin position="153"/>
        <end position="188"/>
    </location>
</feature>
<feature type="compositionally biased region" description="Acidic residues" evidence="2">
    <location>
        <begin position="44"/>
        <end position="63"/>
    </location>
</feature>
<dbReference type="EMBL" id="JAVRRF010000008">
    <property type="protein sequence ID" value="KAK5062250.1"/>
    <property type="molecule type" value="Genomic_DNA"/>
</dbReference>
<comment type="caution">
    <text evidence="3">The sequence shown here is derived from an EMBL/GenBank/DDBJ whole genome shotgun (WGS) entry which is preliminary data.</text>
</comment>
<accession>A0ABR0JEI3</accession>
<evidence type="ECO:0000256" key="2">
    <source>
        <dbReference type="SAM" id="MobiDB-lite"/>
    </source>
</evidence>
<sequence length="699" mass="78895">MRKFVNCSGKSAGWNPEFRKSRRGRYYDAHKMFKDWHEEAKGIDDEDEECQSDPGEEDGEDGEVPSTIQTFMQGPQGSDTCELEATFVENFCDDALLECLHKGTRIDLPDNRKNIWFAGSCTSGAGSSKLQPQWLTSQNFYAEFKKHCMKAQDIPGVSSGPTHETSPDDGDMGAREATSSSSPAKHTVPHQAAAALLPKHQNQQGNGHHLIFVNDPDSLNFCALIGTASCHLTSPLGKTLYNHLASVASIDIETLSDRFLTFRLSFSLPYCAWRSSQEPCSDQRRTRTNEPLRHFRDVSLLNLEPDKAPAFLYEAQISCVVAGFDEWTWTALCLQDSYFEGKAGENAQQYSKDDKAGANTNPFLRPGLTEAGLPFHKARQFFLRIFSVRLKQVRKEWRNIVTNIKNSVSKYEKNHHHLLLQAPRPGNTRHDEADIRSSLDWVNAVMSITTLLSELLSKTVDACAKFTKTDAVNFRDFRNISYGEQMLQTIQNTIQSLAGLEADLKAITRRCKEFDRKLEFRIQLEAIRMGNCQKSLSTIMMLYVSPIAMSAQIFSTQENLMPAIPRNFGTFAVLALIFGIATHFIVRYQDQPVHDWKKRSAPTTQLLYGDVTRFWAVCRDMLRLLLRHTAKYGARANTLFAELFQFLRRHRPIAPPPEGEELEMVLPLRGDPVAWQDMAFPPPIPSGTTRCAIDLSHAV</sequence>
<organism evidence="3 4">
    <name type="scientific">Exophiala sideris</name>
    <dbReference type="NCBI Taxonomy" id="1016849"/>
    <lineage>
        <taxon>Eukaryota</taxon>
        <taxon>Fungi</taxon>
        <taxon>Dikarya</taxon>
        <taxon>Ascomycota</taxon>
        <taxon>Pezizomycotina</taxon>
        <taxon>Eurotiomycetes</taxon>
        <taxon>Chaetothyriomycetidae</taxon>
        <taxon>Chaetothyriales</taxon>
        <taxon>Herpotrichiellaceae</taxon>
        <taxon>Exophiala</taxon>
    </lineage>
</organism>
<feature type="coiled-coil region" evidence="1">
    <location>
        <begin position="490"/>
        <end position="517"/>
    </location>
</feature>
<proteinExistence type="predicted"/>